<dbReference type="EMBL" id="AZFU01000001">
    <property type="protein sequence ID" value="KRM07360.1"/>
    <property type="molecule type" value="Genomic_DNA"/>
</dbReference>
<organism evidence="5 6">
    <name type="scientific">Lactobacillus kitasatonis DSM 16761 = JCM 1039</name>
    <dbReference type="NCBI Taxonomy" id="1423767"/>
    <lineage>
        <taxon>Bacteria</taxon>
        <taxon>Bacillati</taxon>
        <taxon>Bacillota</taxon>
        <taxon>Bacilli</taxon>
        <taxon>Lactobacillales</taxon>
        <taxon>Lactobacillaceae</taxon>
        <taxon>Lactobacillus</taxon>
    </lineage>
</organism>
<evidence type="ECO:0000259" key="4">
    <source>
        <dbReference type="PROSITE" id="PS51000"/>
    </source>
</evidence>
<dbReference type="Proteomes" id="UP000051307">
    <property type="component" value="Unassembled WGS sequence"/>
</dbReference>
<dbReference type="PROSITE" id="PS00894">
    <property type="entry name" value="HTH_DEOR_1"/>
    <property type="match status" value="1"/>
</dbReference>
<evidence type="ECO:0000256" key="3">
    <source>
        <dbReference type="ARBA" id="ARBA00023163"/>
    </source>
</evidence>
<dbReference type="InterPro" id="IPR036390">
    <property type="entry name" value="WH_DNA-bd_sf"/>
</dbReference>
<dbReference type="PROSITE" id="PS51000">
    <property type="entry name" value="HTH_DEOR_2"/>
    <property type="match status" value="1"/>
</dbReference>
<gene>
    <name evidence="5" type="ORF">FC59_GL000791</name>
</gene>
<keyword evidence="3" id="KW-0804">Transcription</keyword>
<dbReference type="PATRIC" id="fig|1423767.3.peg.820"/>
<evidence type="ECO:0000313" key="5">
    <source>
        <dbReference type="EMBL" id="KRM07360.1"/>
    </source>
</evidence>
<dbReference type="AlphaFoldDB" id="A0A0R1VNG0"/>
<feature type="domain" description="HTH deoR-type" evidence="4">
    <location>
        <begin position="4"/>
        <end position="59"/>
    </location>
</feature>
<dbReference type="Gene3D" id="3.40.50.1360">
    <property type="match status" value="1"/>
</dbReference>
<dbReference type="SMART" id="SM01134">
    <property type="entry name" value="DeoRC"/>
    <property type="match status" value="1"/>
</dbReference>
<sequence length="252" mass="27610">MMLTQERQSLIENYVNQHELCRVSELCDLTDTSESTIRRDLIQMEKNGILKRVHGGAQSVKNFSRDVSQNVRFSMNHELKIAIAKYAAEHFVHQGDNVFIDAGTTTYEMVPFLADIPNVKIITNGVETALCSLNHGIKTILIGGEVKDDTHAVIGQTALSQIKAMNFSASFVGANGIEANGNLTTPDPEEAAVKTAEIKQARHAYVLTDSSKIGERNFAVFANTADVVVVTNKLKPSQKKALPADINLEEAK</sequence>
<dbReference type="SUPFAM" id="SSF100950">
    <property type="entry name" value="NagB/RpiA/CoA transferase-like"/>
    <property type="match status" value="1"/>
</dbReference>
<dbReference type="Pfam" id="PF08220">
    <property type="entry name" value="HTH_DeoR"/>
    <property type="match status" value="1"/>
</dbReference>
<dbReference type="InterPro" id="IPR014036">
    <property type="entry name" value="DeoR-like_C"/>
</dbReference>
<keyword evidence="2" id="KW-0238">DNA-binding</keyword>
<dbReference type="Gene3D" id="1.10.10.10">
    <property type="entry name" value="Winged helix-like DNA-binding domain superfamily/Winged helix DNA-binding domain"/>
    <property type="match status" value="1"/>
</dbReference>
<dbReference type="GO" id="GO:0003700">
    <property type="term" value="F:DNA-binding transcription factor activity"/>
    <property type="evidence" value="ECO:0007669"/>
    <property type="project" value="InterPro"/>
</dbReference>
<dbReference type="SMART" id="SM00420">
    <property type="entry name" value="HTH_DEOR"/>
    <property type="match status" value="1"/>
</dbReference>
<protein>
    <submittedName>
        <fullName evidence="5">Repressor of fructose operon</fullName>
    </submittedName>
</protein>
<evidence type="ECO:0000313" key="6">
    <source>
        <dbReference type="Proteomes" id="UP000051307"/>
    </source>
</evidence>
<keyword evidence="1" id="KW-0805">Transcription regulation</keyword>
<name>A0A0R1VNG0_9LACO</name>
<dbReference type="PANTHER" id="PTHR30363:SF56">
    <property type="entry name" value="TRANSCRIPTIONAL REGULATOR, DEOR FAMILY"/>
    <property type="match status" value="1"/>
</dbReference>
<evidence type="ECO:0000256" key="1">
    <source>
        <dbReference type="ARBA" id="ARBA00023015"/>
    </source>
</evidence>
<comment type="caution">
    <text evidence="5">The sequence shown here is derived from an EMBL/GenBank/DDBJ whole genome shotgun (WGS) entry which is preliminary data.</text>
</comment>
<proteinExistence type="predicted"/>
<reference evidence="5 6" key="1">
    <citation type="journal article" date="2015" name="Genome Announc.">
        <title>Expanding the biotechnology potential of lactobacilli through comparative genomics of 213 strains and associated genera.</title>
        <authorList>
            <person name="Sun Z."/>
            <person name="Harris H.M."/>
            <person name="McCann A."/>
            <person name="Guo C."/>
            <person name="Argimon S."/>
            <person name="Zhang W."/>
            <person name="Yang X."/>
            <person name="Jeffery I.B."/>
            <person name="Cooney J.C."/>
            <person name="Kagawa T.F."/>
            <person name="Liu W."/>
            <person name="Song Y."/>
            <person name="Salvetti E."/>
            <person name="Wrobel A."/>
            <person name="Rasinkangas P."/>
            <person name="Parkhill J."/>
            <person name="Rea M.C."/>
            <person name="O'Sullivan O."/>
            <person name="Ritari J."/>
            <person name="Douillard F.P."/>
            <person name="Paul Ross R."/>
            <person name="Yang R."/>
            <person name="Briner A.E."/>
            <person name="Felis G.E."/>
            <person name="de Vos W.M."/>
            <person name="Barrangou R."/>
            <person name="Klaenhammer T.R."/>
            <person name="Caufield P.W."/>
            <person name="Cui Y."/>
            <person name="Zhang H."/>
            <person name="O'Toole P.W."/>
        </authorList>
    </citation>
    <scope>NUCLEOTIDE SEQUENCE [LARGE SCALE GENOMIC DNA]</scope>
    <source>
        <strain evidence="5 6">DSM 16761</strain>
    </source>
</reference>
<dbReference type="InterPro" id="IPR050313">
    <property type="entry name" value="Carb_Metab_HTH_regulators"/>
</dbReference>
<dbReference type="GO" id="GO:0003677">
    <property type="term" value="F:DNA binding"/>
    <property type="evidence" value="ECO:0007669"/>
    <property type="project" value="UniProtKB-KW"/>
</dbReference>
<dbReference type="InterPro" id="IPR037171">
    <property type="entry name" value="NagB/RpiA_transferase-like"/>
</dbReference>
<dbReference type="InterPro" id="IPR001034">
    <property type="entry name" value="DeoR_HTH"/>
</dbReference>
<accession>A0A0R1VNG0</accession>
<dbReference type="InterPro" id="IPR036388">
    <property type="entry name" value="WH-like_DNA-bd_sf"/>
</dbReference>
<dbReference type="SUPFAM" id="SSF46785">
    <property type="entry name" value="Winged helix' DNA-binding domain"/>
    <property type="match status" value="1"/>
</dbReference>
<dbReference type="eggNOG" id="COG1349">
    <property type="taxonomic scope" value="Bacteria"/>
</dbReference>
<dbReference type="PRINTS" id="PR00037">
    <property type="entry name" value="HTHLACR"/>
</dbReference>
<dbReference type="Pfam" id="PF00455">
    <property type="entry name" value="DeoRC"/>
    <property type="match status" value="1"/>
</dbReference>
<dbReference type="PANTHER" id="PTHR30363">
    <property type="entry name" value="HTH-TYPE TRANSCRIPTIONAL REGULATOR SRLR-RELATED"/>
    <property type="match status" value="1"/>
</dbReference>
<dbReference type="InterPro" id="IPR018356">
    <property type="entry name" value="Tscrpt_reg_HTH_DeoR_CS"/>
</dbReference>
<evidence type="ECO:0000256" key="2">
    <source>
        <dbReference type="ARBA" id="ARBA00023125"/>
    </source>
</evidence>